<dbReference type="EMBL" id="PEXU01000009">
    <property type="protein sequence ID" value="PIS42977.1"/>
    <property type="molecule type" value="Genomic_DNA"/>
</dbReference>
<evidence type="ECO:0000313" key="10">
    <source>
        <dbReference type="Proteomes" id="UP000231542"/>
    </source>
</evidence>
<evidence type="ECO:0000256" key="8">
    <source>
        <dbReference type="SAM" id="MobiDB-lite"/>
    </source>
</evidence>
<dbReference type="NCBIfam" id="NF000612">
    <property type="entry name" value="PRK00019.1"/>
    <property type="match status" value="1"/>
</dbReference>
<dbReference type="GO" id="GO:0046872">
    <property type="term" value="F:metal ion binding"/>
    <property type="evidence" value="ECO:0007669"/>
    <property type="project" value="UniProtKB-KW"/>
</dbReference>
<dbReference type="NCBIfam" id="TIGR00105">
    <property type="entry name" value="L31"/>
    <property type="match status" value="1"/>
</dbReference>
<feature type="region of interest" description="Disordered" evidence="8">
    <location>
        <begin position="67"/>
        <end position="94"/>
    </location>
</feature>
<dbReference type="InterPro" id="IPR042105">
    <property type="entry name" value="Ribosomal_bL31_sf"/>
</dbReference>
<protein>
    <recommendedName>
        <fullName evidence="6 7">Large ribosomal subunit protein bL31</fullName>
    </recommendedName>
</protein>
<dbReference type="Pfam" id="PF01197">
    <property type="entry name" value="Ribosomal_L31"/>
    <property type="match status" value="1"/>
</dbReference>
<comment type="similarity">
    <text evidence="1 7">Belongs to the bacterial ribosomal protein bL31 family. Type A subfamily.</text>
</comment>
<dbReference type="Proteomes" id="UP000231542">
    <property type="component" value="Unassembled WGS sequence"/>
</dbReference>
<dbReference type="GO" id="GO:1990904">
    <property type="term" value="C:ribonucleoprotein complex"/>
    <property type="evidence" value="ECO:0007669"/>
    <property type="project" value="UniProtKB-KW"/>
</dbReference>
<comment type="caution">
    <text evidence="9">The sequence shown here is derived from an EMBL/GenBank/DDBJ whole genome shotgun (WGS) entry which is preliminary data.</text>
</comment>
<keyword evidence="5 7" id="KW-0687">Ribonucleoprotein</keyword>
<evidence type="ECO:0000256" key="5">
    <source>
        <dbReference type="ARBA" id="ARBA00023274"/>
    </source>
</evidence>
<name>A0A2H0YWV8_9BACT</name>
<dbReference type="GO" id="GO:0019843">
    <property type="term" value="F:rRNA binding"/>
    <property type="evidence" value="ECO:0007669"/>
    <property type="project" value="UniProtKB-KW"/>
</dbReference>
<dbReference type="GO" id="GO:0006412">
    <property type="term" value="P:translation"/>
    <property type="evidence" value="ECO:0007669"/>
    <property type="project" value="UniProtKB-UniRule"/>
</dbReference>
<dbReference type="GO" id="GO:0003735">
    <property type="term" value="F:structural constituent of ribosome"/>
    <property type="evidence" value="ECO:0007669"/>
    <property type="project" value="InterPro"/>
</dbReference>
<keyword evidence="2 7" id="KW-0699">rRNA-binding</keyword>
<dbReference type="SUPFAM" id="SSF143800">
    <property type="entry name" value="L28p-like"/>
    <property type="match status" value="1"/>
</dbReference>
<evidence type="ECO:0000256" key="2">
    <source>
        <dbReference type="ARBA" id="ARBA00022730"/>
    </source>
</evidence>
<accession>A0A2H0YWV8</accession>
<dbReference type="InterPro" id="IPR002150">
    <property type="entry name" value="Ribosomal_bL31"/>
</dbReference>
<dbReference type="HAMAP" id="MF_00501">
    <property type="entry name" value="Ribosomal_bL31_1"/>
    <property type="match status" value="1"/>
</dbReference>
<comment type="cofactor">
    <cofactor evidence="7">
        <name>Zn(2+)</name>
        <dbReference type="ChEBI" id="CHEBI:29105"/>
    </cofactor>
    <text evidence="7">Binds 1 zinc ion per subunit.</text>
</comment>
<dbReference type="PANTHER" id="PTHR33280">
    <property type="entry name" value="50S RIBOSOMAL PROTEIN L31, CHLOROPLASTIC"/>
    <property type="match status" value="1"/>
</dbReference>
<dbReference type="InterPro" id="IPR027491">
    <property type="entry name" value="Ribosomal_bL31_A"/>
</dbReference>
<proteinExistence type="inferred from homology"/>
<comment type="function">
    <text evidence="7">Binds the 23S rRNA.</text>
</comment>
<evidence type="ECO:0000256" key="3">
    <source>
        <dbReference type="ARBA" id="ARBA00022884"/>
    </source>
</evidence>
<dbReference type="PRINTS" id="PR01249">
    <property type="entry name" value="RIBOSOMALL31"/>
</dbReference>
<dbReference type="AlphaFoldDB" id="A0A2H0YWV8"/>
<feature type="binding site" evidence="7">
    <location>
        <position position="17"/>
    </location>
    <ligand>
        <name>Zn(2+)</name>
        <dbReference type="ChEBI" id="CHEBI:29105"/>
    </ligand>
</feature>
<evidence type="ECO:0000313" key="9">
    <source>
        <dbReference type="EMBL" id="PIS42977.1"/>
    </source>
</evidence>
<gene>
    <name evidence="7" type="primary">rpmE</name>
    <name evidence="9" type="ORF">COT24_00700</name>
</gene>
<dbReference type="Gene3D" id="4.10.830.30">
    <property type="entry name" value="Ribosomal protein L31"/>
    <property type="match status" value="1"/>
</dbReference>
<dbReference type="PANTHER" id="PTHR33280:SF1">
    <property type="entry name" value="LARGE RIBOSOMAL SUBUNIT PROTEIN BL31C"/>
    <property type="match status" value="1"/>
</dbReference>
<reference evidence="9 10" key="1">
    <citation type="submission" date="2017-09" db="EMBL/GenBank/DDBJ databases">
        <title>Depth-based differentiation of microbial function through sediment-hosted aquifers and enrichment of novel symbionts in the deep terrestrial subsurface.</title>
        <authorList>
            <person name="Probst A.J."/>
            <person name="Ladd B."/>
            <person name="Jarett J.K."/>
            <person name="Geller-Mcgrath D.E."/>
            <person name="Sieber C.M."/>
            <person name="Emerson J.B."/>
            <person name="Anantharaman K."/>
            <person name="Thomas B.C."/>
            <person name="Malmstrom R."/>
            <person name="Stieglmeier M."/>
            <person name="Klingl A."/>
            <person name="Woyke T."/>
            <person name="Ryan C.M."/>
            <person name="Banfield J.F."/>
        </authorList>
    </citation>
    <scope>NUCLEOTIDE SEQUENCE [LARGE SCALE GENOMIC DNA]</scope>
    <source>
        <strain evidence="9">CG08_land_8_20_14_0_20_40_16</strain>
    </source>
</reference>
<dbReference type="GO" id="GO:0005840">
    <property type="term" value="C:ribosome"/>
    <property type="evidence" value="ECO:0007669"/>
    <property type="project" value="UniProtKB-KW"/>
</dbReference>
<feature type="binding site" evidence="7">
    <location>
        <position position="19"/>
    </location>
    <ligand>
        <name>Zn(2+)</name>
        <dbReference type="ChEBI" id="CHEBI:29105"/>
    </ligand>
</feature>
<organism evidence="9 10">
    <name type="scientific">Candidatus Kerfeldbacteria bacterium CG08_land_8_20_14_0_20_40_16</name>
    <dbReference type="NCBI Taxonomy" id="2014244"/>
    <lineage>
        <taxon>Bacteria</taxon>
        <taxon>Candidatus Kerfeldiibacteriota</taxon>
    </lineage>
</organism>
<feature type="compositionally biased region" description="Basic residues" evidence="8">
    <location>
        <begin position="69"/>
        <end position="80"/>
    </location>
</feature>
<evidence type="ECO:0000256" key="7">
    <source>
        <dbReference type="HAMAP-Rule" id="MF_00501"/>
    </source>
</evidence>
<keyword evidence="7" id="KW-0862">Zinc</keyword>
<evidence type="ECO:0000256" key="6">
    <source>
        <dbReference type="ARBA" id="ARBA00035687"/>
    </source>
</evidence>
<sequence>MKKNVHPAYYPDAVVTCACGNTFTTGSTVKDIRVEICSACHPFYTGKQKFVDTAHRVDRFKRLQEKAQSFKKAKNSKRNKKSVEKTAIKPKTKK</sequence>
<comment type="subunit">
    <text evidence="7">Part of the 50S ribosomal subunit.</text>
</comment>
<keyword evidence="4 7" id="KW-0689">Ribosomal protein</keyword>
<feature type="binding site" evidence="7">
    <location>
        <position position="40"/>
    </location>
    <ligand>
        <name>Zn(2+)</name>
        <dbReference type="ChEBI" id="CHEBI:29105"/>
    </ligand>
</feature>
<feature type="binding site" evidence="7">
    <location>
        <position position="37"/>
    </location>
    <ligand>
        <name>Zn(2+)</name>
        <dbReference type="ChEBI" id="CHEBI:29105"/>
    </ligand>
</feature>
<evidence type="ECO:0000256" key="4">
    <source>
        <dbReference type="ARBA" id="ARBA00022980"/>
    </source>
</evidence>
<keyword evidence="7" id="KW-0479">Metal-binding</keyword>
<evidence type="ECO:0000256" key="1">
    <source>
        <dbReference type="ARBA" id="ARBA00009296"/>
    </source>
</evidence>
<keyword evidence="3 7" id="KW-0694">RNA-binding</keyword>
<dbReference type="InterPro" id="IPR034704">
    <property type="entry name" value="Ribosomal_bL28/bL31-like_sf"/>
</dbReference>